<evidence type="ECO:0000256" key="2">
    <source>
        <dbReference type="SAM" id="MobiDB-lite"/>
    </source>
</evidence>
<feature type="region of interest" description="Disordered" evidence="2">
    <location>
        <begin position="86"/>
        <end position="107"/>
    </location>
</feature>
<dbReference type="PANTHER" id="PTHR12932:SF9">
    <property type="entry name" value="TUBULIN POLYMERIZATION-PROMOTING PROTEIN HOMOLOG"/>
    <property type="match status" value="1"/>
</dbReference>
<comment type="similarity">
    <text evidence="1">Belongs to the TPPP family.</text>
</comment>
<reference evidence="3 4" key="1">
    <citation type="submission" date="2022-01" db="EMBL/GenBank/DDBJ databases">
        <title>A chromosomal length assembly of Cordylochernes scorpioides.</title>
        <authorList>
            <person name="Zeh D."/>
            <person name="Zeh J."/>
        </authorList>
    </citation>
    <scope>NUCLEOTIDE SEQUENCE [LARGE SCALE GENOMIC DNA]</scope>
    <source>
        <strain evidence="3">IN4F17</strain>
        <tissue evidence="3">Whole Body</tissue>
    </source>
</reference>
<sequence length="267" mass="29170">MARPVSEDDVGLLDIAGQLQFACLKGVQASISRTIERHGLHPHDGEITPTGRAACIEPLKKDLCVVSSYSTDSCLYQAATVRSVVPQVGHTPDPPASSRSSSSGEDGPSFGLQFAAFARFGDAKSQGRAITLSNTEKWLRQAGVVDGLRVTTTDTAICYKQVAKTKRTLVPREFEKFLENLALQKKLDLHEVKKKLTLCGLPRTTRTTVVDTRETVRRLTDTSKYTGTHRQRFDHSTGRGLGKDGRKDPLNDSGYVQGFRPSNGSSH</sequence>
<feature type="region of interest" description="Disordered" evidence="2">
    <location>
        <begin position="220"/>
        <end position="267"/>
    </location>
</feature>
<protein>
    <submittedName>
        <fullName evidence="3">TPPP</fullName>
    </submittedName>
</protein>
<name>A0ABY6KFW6_9ARAC</name>
<dbReference type="InterPro" id="IPR008907">
    <property type="entry name" value="TPP/p25"/>
</dbReference>
<feature type="compositionally biased region" description="Low complexity" evidence="2">
    <location>
        <begin position="96"/>
        <end position="107"/>
    </location>
</feature>
<organism evidence="3 4">
    <name type="scientific">Cordylochernes scorpioides</name>
    <dbReference type="NCBI Taxonomy" id="51811"/>
    <lineage>
        <taxon>Eukaryota</taxon>
        <taxon>Metazoa</taxon>
        <taxon>Ecdysozoa</taxon>
        <taxon>Arthropoda</taxon>
        <taxon>Chelicerata</taxon>
        <taxon>Arachnida</taxon>
        <taxon>Pseudoscorpiones</taxon>
        <taxon>Cheliferoidea</taxon>
        <taxon>Chernetidae</taxon>
        <taxon>Cordylochernes</taxon>
    </lineage>
</organism>
<dbReference type="Proteomes" id="UP001235939">
    <property type="component" value="Chromosome 05"/>
</dbReference>
<dbReference type="EMBL" id="CP092867">
    <property type="protein sequence ID" value="UYV67724.1"/>
    <property type="molecule type" value="Genomic_DNA"/>
</dbReference>
<feature type="compositionally biased region" description="Basic and acidic residues" evidence="2">
    <location>
        <begin position="231"/>
        <end position="250"/>
    </location>
</feature>
<dbReference type="SUPFAM" id="SSF47473">
    <property type="entry name" value="EF-hand"/>
    <property type="match status" value="1"/>
</dbReference>
<dbReference type="Pfam" id="PF05517">
    <property type="entry name" value="p25-alpha"/>
    <property type="match status" value="1"/>
</dbReference>
<keyword evidence="4" id="KW-1185">Reference proteome</keyword>
<dbReference type="PANTHER" id="PTHR12932">
    <property type="entry name" value="P25 ALPHA-RELATED"/>
    <property type="match status" value="1"/>
</dbReference>
<evidence type="ECO:0000313" key="3">
    <source>
        <dbReference type="EMBL" id="UYV67724.1"/>
    </source>
</evidence>
<accession>A0ABY6KFW6</accession>
<gene>
    <name evidence="3" type="ORF">LAZ67_5001780</name>
</gene>
<dbReference type="Gene3D" id="1.10.238.10">
    <property type="entry name" value="EF-hand"/>
    <property type="match status" value="1"/>
</dbReference>
<evidence type="ECO:0000313" key="4">
    <source>
        <dbReference type="Proteomes" id="UP001235939"/>
    </source>
</evidence>
<dbReference type="InterPro" id="IPR011992">
    <property type="entry name" value="EF-hand-dom_pair"/>
</dbReference>
<evidence type="ECO:0000256" key="1">
    <source>
        <dbReference type="ARBA" id="ARBA00010994"/>
    </source>
</evidence>
<proteinExistence type="inferred from homology"/>